<dbReference type="HOGENOM" id="CLU_2307105_0_0_1"/>
<reference evidence="2" key="2">
    <citation type="submission" date="2015-01" db="EMBL/GenBank/DDBJ databases">
        <title>Evolutionary Origins and Diversification of the Mycorrhizal Mutualists.</title>
        <authorList>
            <consortium name="DOE Joint Genome Institute"/>
            <consortium name="Mycorrhizal Genomics Consortium"/>
            <person name="Kohler A."/>
            <person name="Kuo A."/>
            <person name="Nagy L.G."/>
            <person name="Floudas D."/>
            <person name="Copeland A."/>
            <person name="Barry K.W."/>
            <person name="Cichocki N."/>
            <person name="Veneault-Fourrey C."/>
            <person name="LaButti K."/>
            <person name="Lindquist E.A."/>
            <person name="Lipzen A."/>
            <person name="Lundell T."/>
            <person name="Morin E."/>
            <person name="Murat C."/>
            <person name="Riley R."/>
            <person name="Ohm R."/>
            <person name="Sun H."/>
            <person name="Tunlid A."/>
            <person name="Henrissat B."/>
            <person name="Grigoriev I.V."/>
            <person name="Hibbett D.S."/>
            <person name="Martin F."/>
        </authorList>
    </citation>
    <scope>NUCLEOTIDE SEQUENCE [LARGE SCALE GENOMIC DNA]</scope>
    <source>
        <strain evidence="2">F 1598</strain>
    </source>
</reference>
<dbReference type="OrthoDB" id="5585746at2759"/>
<keyword evidence="2" id="KW-1185">Reference proteome</keyword>
<sequence>MLDNIRTDVRSHLPEFHLGDVSVENVKSHLPELPDVASLKTLGFPTWTTSELGYRIFALPIFPVLSNRLQSLYVHLSLVAELKEDVDEAEDLFDLGSRML</sequence>
<dbReference type="InParanoid" id="A0A0C3BMY4"/>
<dbReference type="Proteomes" id="UP000054166">
    <property type="component" value="Unassembled WGS sequence"/>
</dbReference>
<gene>
    <name evidence="1" type="ORF">PILCRDRAFT_11099</name>
</gene>
<organism evidence="1 2">
    <name type="scientific">Piloderma croceum (strain F 1598)</name>
    <dbReference type="NCBI Taxonomy" id="765440"/>
    <lineage>
        <taxon>Eukaryota</taxon>
        <taxon>Fungi</taxon>
        <taxon>Dikarya</taxon>
        <taxon>Basidiomycota</taxon>
        <taxon>Agaricomycotina</taxon>
        <taxon>Agaricomycetes</taxon>
        <taxon>Agaricomycetidae</taxon>
        <taxon>Atheliales</taxon>
        <taxon>Atheliaceae</taxon>
        <taxon>Piloderma</taxon>
    </lineage>
</organism>
<reference evidence="1 2" key="1">
    <citation type="submission" date="2014-04" db="EMBL/GenBank/DDBJ databases">
        <authorList>
            <consortium name="DOE Joint Genome Institute"/>
            <person name="Kuo A."/>
            <person name="Tarkka M."/>
            <person name="Buscot F."/>
            <person name="Kohler A."/>
            <person name="Nagy L.G."/>
            <person name="Floudas D."/>
            <person name="Copeland A."/>
            <person name="Barry K.W."/>
            <person name="Cichocki N."/>
            <person name="Veneault-Fourrey C."/>
            <person name="LaButti K."/>
            <person name="Lindquist E.A."/>
            <person name="Lipzen A."/>
            <person name="Lundell T."/>
            <person name="Morin E."/>
            <person name="Murat C."/>
            <person name="Sun H."/>
            <person name="Tunlid A."/>
            <person name="Henrissat B."/>
            <person name="Grigoriev I.V."/>
            <person name="Hibbett D.S."/>
            <person name="Martin F."/>
            <person name="Nordberg H.P."/>
            <person name="Cantor M.N."/>
            <person name="Hua S.X."/>
        </authorList>
    </citation>
    <scope>NUCLEOTIDE SEQUENCE [LARGE SCALE GENOMIC DNA]</scope>
    <source>
        <strain evidence="1 2">F 1598</strain>
    </source>
</reference>
<name>A0A0C3BMY4_PILCF</name>
<dbReference type="AlphaFoldDB" id="A0A0C3BMY4"/>
<evidence type="ECO:0000313" key="1">
    <source>
        <dbReference type="EMBL" id="KIM78642.1"/>
    </source>
</evidence>
<dbReference type="EMBL" id="KN833015">
    <property type="protein sequence ID" value="KIM78642.1"/>
    <property type="molecule type" value="Genomic_DNA"/>
</dbReference>
<proteinExistence type="predicted"/>
<evidence type="ECO:0000313" key="2">
    <source>
        <dbReference type="Proteomes" id="UP000054166"/>
    </source>
</evidence>
<protein>
    <submittedName>
        <fullName evidence="1">Uncharacterized protein</fullName>
    </submittedName>
</protein>
<accession>A0A0C3BMY4</accession>